<reference evidence="1 2" key="1">
    <citation type="submission" date="2017-01" db="EMBL/GenBank/DDBJ databases">
        <title>The cable genome- insights into the physiology and evolution of filamentous bacteria capable of sulfide oxidation via long distance electron transfer.</title>
        <authorList>
            <person name="Schreiber L."/>
            <person name="Bjerg J.T."/>
            <person name="Boggild A."/>
            <person name="Van De Vossenberg J."/>
            <person name="Meysman F."/>
            <person name="Nielsen L.P."/>
            <person name="Schramm A."/>
            <person name="Kjeldsen K.U."/>
        </authorList>
    </citation>
    <scope>NUCLEOTIDE SEQUENCE [LARGE SCALE GENOMIC DNA]</scope>
    <source>
        <strain evidence="1">MCF</strain>
    </source>
</reference>
<keyword evidence="2" id="KW-1185">Reference proteome</keyword>
<proteinExistence type="predicted"/>
<evidence type="ECO:0000313" key="1">
    <source>
        <dbReference type="EMBL" id="RWX47647.1"/>
    </source>
</evidence>
<dbReference type="EMBL" id="MTKO01000030">
    <property type="protein sequence ID" value="RWX47647.1"/>
    <property type="molecule type" value="Genomic_DNA"/>
</dbReference>
<organism evidence="1 2">
    <name type="scientific">Candidatus Electrothrix aarhusensis</name>
    <dbReference type="NCBI Taxonomy" id="1859131"/>
    <lineage>
        <taxon>Bacteria</taxon>
        <taxon>Pseudomonadati</taxon>
        <taxon>Thermodesulfobacteriota</taxon>
        <taxon>Desulfobulbia</taxon>
        <taxon>Desulfobulbales</taxon>
        <taxon>Desulfobulbaceae</taxon>
        <taxon>Candidatus Electrothrix</taxon>
    </lineage>
</organism>
<sequence length="39" mass="4528">MLSSFTYLSIEKSPPSFPHSSCIQKHPEVKQFLFCLQQN</sequence>
<gene>
    <name evidence="1" type="ORF">H206_06174</name>
</gene>
<accession>A0A444J391</accession>
<dbReference type="Proteomes" id="UP000287853">
    <property type="component" value="Unassembled WGS sequence"/>
</dbReference>
<name>A0A444J391_9BACT</name>
<evidence type="ECO:0000313" key="2">
    <source>
        <dbReference type="Proteomes" id="UP000287853"/>
    </source>
</evidence>
<comment type="caution">
    <text evidence="1">The sequence shown here is derived from an EMBL/GenBank/DDBJ whole genome shotgun (WGS) entry which is preliminary data.</text>
</comment>
<protein>
    <submittedName>
        <fullName evidence="1">Uncharacterized protein</fullName>
    </submittedName>
</protein>
<dbReference type="AlphaFoldDB" id="A0A444J391"/>